<dbReference type="EMBL" id="JAFNEN010000183">
    <property type="protein sequence ID" value="KAG8190473.1"/>
    <property type="molecule type" value="Genomic_DNA"/>
</dbReference>
<accession>A0AAV6V3M2</accession>
<evidence type="ECO:0000313" key="2">
    <source>
        <dbReference type="Proteomes" id="UP000827092"/>
    </source>
</evidence>
<protein>
    <submittedName>
        <fullName evidence="1">Uncharacterized protein</fullName>
    </submittedName>
</protein>
<keyword evidence="2" id="KW-1185">Reference proteome</keyword>
<comment type="caution">
    <text evidence="1">The sequence shown here is derived from an EMBL/GenBank/DDBJ whole genome shotgun (WGS) entry which is preliminary data.</text>
</comment>
<evidence type="ECO:0000313" key="1">
    <source>
        <dbReference type="EMBL" id="KAG8190473.1"/>
    </source>
</evidence>
<proteinExistence type="predicted"/>
<gene>
    <name evidence="1" type="ORF">JTE90_016711</name>
</gene>
<name>A0AAV6V3M2_9ARAC</name>
<sequence>MSKNRLCKKQGNFGVSLLQVVGGAPSPQIEDMEGKGGGPRGVCCKSGGSNRIGWSQKSRRNGRHISHLPVALPHPPFYPPHISSDTERIGKKLGGC</sequence>
<organism evidence="1 2">
    <name type="scientific">Oedothorax gibbosus</name>
    <dbReference type="NCBI Taxonomy" id="931172"/>
    <lineage>
        <taxon>Eukaryota</taxon>
        <taxon>Metazoa</taxon>
        <taxon>Ecdysozoa</taxon>
        <taxon>Arthropoda</taxon>
        <taxon>Chelicerata</taxon>
        <taxon>Arachnida</taxon>
        <taxon>Araneae</taxon>
        <taxon>Araneomorphae</taxon>
        <taxon>Entelegynae</taxon>
        <taxon>Araneoidea</taxon>
        <taxon>Linyphiidae</taxon>
        <taxon>Erigoninae</taxon>
        <taxon>Oedothorax</taxon>
    </lineage>
</organism>
<reference evidence="1 2" key="1">
    <citation type="journal article" date="2022" name="Nat. Ecol. Evol.">
        <title>A masculinizing supergene underlies an exaggerated male reproductive morph in a spider.</title>
        <authorList>
            <person name="Hendrickx F."/>
            <person name="De Corte Z."/>
            <person name="Sonet G."/>
            <person name="Van Belleghem S.M."/>
            <person name="Kostlbacher S."/>
            <person name="Vangestel C."/>
        </authorList>
    </citation>
    <scope>NUCLEOTIDE SEQUENCE [LARGE SCALE GENOMIC DNA]</scope>
    <source>
        <strain evidence="1">W744_W776</strain>
    </source>
</reference>
<dbReference type="Proteomes" id="UP000827092">
    <property type="component" value="Unassembled WGS sequence"/>
</dbReference>
<dbReference type="AlphaFoldDB" id="A0AAV6V3M2"/>